<evidence type="ECO:0000313" key="2">
    <source>
        <dbReference type="Proteomes" id="UP000076023"/>
    </source>
</evidence>
<comment type="caution">
    <text evidence="1">The sequence shown here is derived from an EMBL/GenBank/DDBJ whole genome shotgun (WGS) entry which is preliminary data.</text>
</comment>
<protein>
    <submittedName>
        <fullName evidence="1">Uncharacterized protein</fullName>
    </submittedName>
</protein>
<accession>A0A146GBQ8</accession>
<dbReference type="InParanoid" id="A0A146GBQ8"/>
<reference evidence="2" key="1">
    <citation type="journal article" date="2017" name="Genome Announc.">
        <title>Draft Genome Sequence of Terrimicrobium sacchariphilum NM-5T, a Facultative Anaerobic Soil Bacterium of the Class Spartobacteria.</title>
        <authorList>
            <person name="Qiu Y.L."/>
            <person name="Tourlousse D.M."/>
            <person name="Matsuura N."/>
            <person name="Ohashi A."/>
            <person name="Sekiguchi Y."/>
        </authorList>
    </citation>
    <scope>NUCLEOTIDE SEQUENCE [LARGE SCALE GENOMIC DNA]</scope>
    <source>
        <strain evidence="2">NM-5</strain>
    </source>
</reference>
<dbReference type="OrthoDB" id="189491at2"/>
<dbReference type="RefSeq" id="WP_075079848.1">
    <property type="nucleotide sequence ID" value="NZ_BDCO01000002.1"/>
</dbReference>
<name>A0A146GBQ8_TERSA</name>
<keyword evidence="2" id="KW-1185">Reference proteome</keyword>
<evidence type="ECO:0000313" key="1">
    <source>
        <dbReference type="EMBL" id="GAT34197.1"/>
    </source>
</evidence>
<dbReference type="EMBL" id="BDCO01000002">
    <property type="protein sequence ID" value="GAT34197.1"/>
    <property type="molecule type" value="Genomic_DNA"/>
</dbReference>
<gene>
    <name evidence="1" type="ORF">TSACC_22621</name>
</gene>
<dbReference type="AlphaFoldDB" id="A0A146GBQ8"/>
<dbReference type="Proteomes" id="UP000076023">
    <property type="component" value="Unassembled WGS sequence"/>
</dbReference>
<organism evidence="1 2">
    <name type="scientific">Terrimicrobium sacchariphilum</name>
    <dbReference type="NCBI Taxonomy" id="690879"/>
    <lineage>
        <taxon>Bacteria</taxon>
        <taxon>Pseudomonadati</taxon>
        <taxon>Verrucomicrobiota</taxon>
        <taxon>Terrimicrobiia</taxon>
        <taxon>Terrimicrobiales</taxon>
        <taxon>Terrimicrobiaceae</taxon>
        <taxon>Terrimicrobium</taxon>
    </lineage>
</organism>
<dbReference type="STRING" id="690879.TSACC_22621"/>
<proteinExistence type="predicted"/>
<sequence length="182" mass="20907">MEESPFAAPFIYAAGGDIEVRIEDHPDPTRIDHVWISIDTEEFGRIRIAVNTDSRNSFMAGFDRRIRVGTLRGTWTELPPRIVQAHRGFDYASIPDIESIAFEPMPRVQVESLLSRACYRASLLEVWGTPYERPRIGIHQIHSRRASRAVPVDLRGRDGALQFYFRDDYTTLLVLFKFDGQP</sequence>